<dbReference type="InterPro" id="IPR003439">
    <property type="entry name" value="ABC_transporter-like_ATP-bd"/>
</dbReference>
<dbReference type="RefSeq" id="WP_425345090.1">
    <property type="nucleotide sequence ID" value="NZ_JBGUBD010000004.1"/>
</dbReference>
<evidence type="ECO:0000259" key="5">
    <source>
        <dbReference type="PROSITE" id="PS50893"/>
    </source>
</evidence>
<dbReference type="InterPro" id="IPR051782">
    <property type="entry name" value="ABC_Transporter_VariousFunc"/>
</dbReference>
<dbReference type="InterPro" id="IPR027417">
    <property type="entry name" value="P-loop_NTPase"/>
</dbReference>
<feature type="domain" description="ABC transporter" evidence="5">
    <location>
        <begin position="23"/>
        <end position="257"/>
    </location>
</feature>
<dbReference type="SUPFAM" id="SSF52540">
    <property type="entry name" value="P-loop containing nucleoside triphosphate hydrolases"/>
    <property type="match status" value="1"/>
</dbReference>
<comment type="caution">
    <text evidence="6">The sequence shown here is derived from an EMBL/GenBank/DDBJ whole genome shotgun (WGS) entry which is preliminary data.</text>
</comment>
<accession>A0ABV4U7B5</accession>
<protein>
    <submittedName>
        <fullName evidence="6">ABC transporter ATP-binding protein</fullName>
    </submittedName>
</protein>
<feature type="compositionally biased region" description="Basic and acidic residues" evidence="4">
    <location>
        <begin position="380"/>
        <end position="393"/>
    </location>
</feature>
<evidence type="ECO:0000256" key="1">
    <source>
        <dbReference type="ARBA" id="ARBA00022448"/>
    </source>
</evidence>
<feature type="region of interest" description="Disordered" evidence="4">
    <location>
        <begin position="340"/>
        <end position="425"/>
    </location>
</feature>
<name>A0ABV4U7B5_9BACT</name>
<dbReference type="GO" id="GO:0005524">
    <property type="term" value="F:ATP binding"/>
    <property type="evidence" value="ECO:0007669"/>
    <property type="project" value="UniProtKB-KW"/>
</dbReference>
<keyword evidence="3 6" id="KW-0067">ATP-binding</keyword>
<proteinExistence type="predicted"/>
<dbReference type="Pfam" id="PF00005">
    <property type="entry name" value="ABC_tran"/>
    <property type="match status" value="1"/>
</dbReference>
<feature type="compositionally biased region" description="Low complexity" evidence="4">
    <location>
        <begin position="351"/>
        <end position="363"/>
    </location>
</feature>
<feature type="compositionally biased region" description="Acidic residues" evidence="4">
    <location>
        <begin position="403"/>
        <end position="412"/>
    </location>
</feature>
<evidence type="ECO:0000313" key="7">
    <source>
        <dbReference type="Proteomes" id="UP001575105"/>
    </source>
</evidence>
<evidence type="ECO:0000256" key="3">
    <source>
        <dbReference type="ARBA" id="ARBA00022840"/>
    </source>
</evidence>
<dbReference type="EMBL" id="JBGUBD010000004">
    <property type="protein sequence ID" value="MFA9478163.1"/>
    <property type="molecule type" value="Genomic_DNA"/>
</dbReference>
<dbReference type="InterPro" id="IPR003593">
    <property type="entry name" value="AAA+_ATPase"/>
</dbReference>
<gene>
    <name evidence="6" type="ORF">ACERK3_07625</name>
</gene>
<keyword evidence="7" id="KW-1185">Reference proteome</keyword>
<keyword evidence="1" id="KW-0813">Transport</keyword>
<dbReference type="PANTHER" id="PTHR42939:SF1">
    <property type="entry name" value="ABC TRANSPORTER ATP-BINDING PROTEIN ALBC-RELATED"/>
    <property type="match status" value="1"/>
</dbReference>
<keyword evidence="2" id="KW-0547">Nucleotide-binding</keyword>
<dbReference type="Gene3D" id="3.40.50.300">
    <property type="entry name" value="P-loop containing nucleotide triphosphate hydrolases"/>
    <property type="match status" value="1"/>
</dbReference>
<reference evidence="6 7" key="1">
    <citation type="submission" date="2024-08" db="EMBL/GenBank/DDBJ databases">
        <title>Whole-genome sequencing of halo(alkali)philic microorganisms from hypersaline lakes.</title>
        <authorList>
            <person name="Sorokin D.Y."/>
            <person name="Merkel A.Y."/>
            <person name="Messina E."/>
            <person name="Yakimov M."/>
        </authorList>
    </citation>
    <scope>NUCLEOTIDE SEQUENCE [LARGE SCALE GENOMIC DNA]</scope>
    <source>
        <strain evidence="6 7">AB-hyl4</strain>
    </source>
</reference>
<dbReference type="CDD" id="cd03230">
    <property type="entry name" value="ABC_DR_subfamily_A"/>
    <property type="match status" value="1"/>
</dbReference>
<dbReference type="InterPro" id="IPR017871">
    <property type="entry name" value="ABC_transporter-like_CS"/>
</dbReference>
<sequence length="425" mass="47263">MTSLDTPTRTAPDADVDTRDMIIKCAKLTKMFRDFWMRNRVKAVNAIDIEVLRGEVFGLLGPNGSGKSTTIKMILGLLHPTSGHIAIFGRHPRDVAIKKQIGYLPEESYLYRFLNARETLDYYGRLFHQNRSQRKRRIETLLEMVGLDKVANRPVGEYSKGMQRRIGLAQALINDPQLLILDEPTTGLDPIGTRQIKDLILELKRRGKTILLCSHLLADVEDVCDRVSIMFGGKVRREGTVDELLVQESLTNLQTTQLDAEDVQAIEQLLEKRGKHIERVEQPRQKLEALFLNIVHEAQAEGVDTSGATGGGPLAEFLRGDEQEVQEDVGEALIDRLVETKPADAGKTSGPADATKTPPAEAAEPIERDSLIDELVSPGDKPEQAKPRDDRSSSEPSPVPEPQPEEDVDDSVLDSLLGDEKKKDK</sequence>
<dbReference type="SMART" id="SM00382">
    <property type="entry name" value="AAA"/>
    <property type="match status" value="1"/>
</dbReference>
<organism evidence="6 7">
    <name type="scientific">Natronomicrosphaera hydrolytica</name>
    <dbReference type="NCBI Taxonomy" id="3242702"/>
    <lineage>
        <taxon>Bacteria</taxon>
        <taxon>Pseudomonadati</taxon>
        <taxon>Planctomycetota</taxon>
        <taxon>Phycisphaerae</taxon>
        <taxon>Phycisphaerales</taxon>
        <taxon>Phycisphaeraceae</taxon>
        <taxon>Natronomicrosphaera</taxon>
    </lineage>
</organism>
<dbReference type="PANTHER" id="PTHR42939">
    <property type="entry name" value="ABC TRANSPORTER ATP-BINDING PROTEIN ALBC-RELATED"/>
    <property type="match status" value="1"/>
</dbReference>
<dbReference type="Proteomes" id="UP001575105">
    <property type="component" value="Unassembled WGS sequence"/>
</dbReference>
<evidence type="ECO:0000256" key="2">
    <source>
        <dbReference type="ARBA" id="ARBA00022741"/>
    </source>
</evidence>
<evidence type="ECO:0000313" key="6">
    <source>
        <dbReference type="EMBL" id="MFA9478163.1"/>
    </source>
</evidence>
<dbReference type="PROSITE" id="PS50893">
    <property type="entry name" value="ABC_TRANSPORTER_2"/>
    <property type="match status" value="1"/>
</dbReference>
<dbReference type="PROSITE" id="PS00211">
    <property type="entry name" value="ABC_TRANSPORTER_1"/>
    <property type="match status" value="1"/>
</dbReference>
<evidence type="ECO:0000256" key="4">
    <source>
        <dbReference type="SAM" id="MobiDB-lite"/>
    </source>
</evidence>